<reference evidence="1" key="1">
    <citation type="submission" date="2020-05" db="EMBL/GenBank/DDBJ databases">
        <title>Large-scale comparative analyses of tick genomes elucidate their genetic diversity and vector capacities.</title>
        <authorList>
            <person name="Jia N."/>
            <person name="Wang J."/>
            <person name="Shi W."/>
            <person name="Du L."/>
            <person name="Sun Y."/>
            <person name="Zhan W."/>
            <person name="Jiang J."/>
            <person name="Wang Q."/>
            <person name="Zhang B."/>
            <person name="Ji P."/>
            <person name="Sakyi L.B."/>
            <person name="Cui X."/>
            <person name="Yuan T."/>
            <person name="Jiang B."/>
            <person name="Yang W."/>
            <person name="Lam T.T.-Y."/>
            <person name="Chang Q."/>
            <person name="Ding S."/>
            <person name="Wang X."/>
            <person name="Zhu J."/>
            <person name="Ruan X."/>
            <person name="Zhao L."/>
            <person name="Wei J."/>
            <person name="Que T."/>
            <person name="Du C."/>
            <person name="Cheng J."/>
            <person name="Dai P."/>
            <person name="Han X."/>
            <person name="Huang E."/>
            <person name="Gao Y."/>
            <person name="Liu J."/>
            <person name="Shao H."/>
            <person name="Ye R."/>
            <person name="Li L."/>
            <person name="Wei W."/>
            <person name="Wang X."/>
            <person name="Wang C."/>
            <person name="Yang T."/>
            <person name="Huo Q."/>
            <person name="Li W."/>
            <person name="Guo W."/>
            <person name="Chen H."/>
            <person name="Zhou L."/>
            <person name="Ni X."/>
            <person name="Tian J."/>
            <person name="Zhou Y."/>
            <person name="Sheng Y."/>
            <person name="Liu T."/>
            <person name="Pan Y."/>
            <person name="Xia L."/>
            <person name="Li J."/>
            <person name="Zhao F."/>
            <person name="Cao W."/>
        </authorList>
    </citation>
    <scope>NUCLEOTIDE SEQUENCE</scope>
    <source>
        <strain evidence="1">Hyas-2018</strain>
    </source>
</reference>
<sequence length="69" mass="7228">MGEGRPLGGPCCAAAAATVAMVAADPRPVTLPAREGLDWSWHRVFESSSLDIDSAQTTEGKRIVLASVF</sequence>
<keyword evidence="2" id="KW-1185">Reference proteome</keyword>
<evidence type="ECO:0000313" key="1">
    <source>
        <dbReference type="EMBL" id="KAH6930999.1"/>
    </source>
</evidence>
<name>A0ACB7SE45_HYAAI</name>
<comment type="caution">
    <text evidence="1">The sequence shown here is derived from an EMBL/GenBank/DDBJ whole genome shotgun (WGS) entry which is preliminary data.</text>
</comment>
<dbReference type="Proteomes" id="UP000821845">
    <property type="component" value="Chromosome 5"/>
</dbReference>
<proteinExistence type="predicted"/>
<accession>A0ACB7SE45</accession>
<protein>
    <submittedName>
        <fullName evidence="1">Uncharacterized protein</fullName>
    </submittedName>
</protein>
<organism evidence="1 2">
    <name type="scientific">Hyalomma asiaticum</name>
    <name type="common">Tick</name>
    <dbReference type="NCBI Taxonomy" id="266040"/>
    <lineage>
        <taxon>Eukaryota</taxon>
        <taxon>Metazoa</taxon>
        <taxon>Ecdysozoa</taxon>
        <taxon>Arthropoda</taxon>
        <taxon>Chelicerata</taxon>
        <taxon>Arachnida</taxon>
        <taxon>Acari</taxon>
        <taxon>Parasitiformes</taxon>
        <taxon>Ixodida</taxon>
        <taxon>Ixodoidea</taxon>
        <taxon>Ixodidae</taxon>
        <taxon>Hyalomminae</taxon>
        <taxon>Hyalomma</taxon>
    </lineage>
</organism>
<evidence type="ECO:0000313" key="2">
    <source>
        <dbReference type="Proteomes" id="UP000821845"/>
    </source>
</evidence>
<dbReference type="EMBL" id="CM023485">
    <property type="protein sequence ID" value="KAH6930999.1"/>
    <property type="molecule type" value="Genomic_DNA"/>
</dbReference>
<gene>
    <name evidence="1" type="ORF">HPB50_021310</name>
</gene>